<dbReference type="eggNOG" id="ENOG5031PDG">
    <property type="taxonomic scope" value="Bacteria"/>
</dbReference>
<dbReference type="RefSeq" id="WP_051660259.1">
    <property type="nucleotide sequence ID" value="NZ_JALN02000001.1"/>
</dbReference>
<keyword evidence="2" id="KW-0812">Transmembrane</keyword>
<dbReference type="EMBL" id="JALN02000001">
    <property type="protein sequence ID" value="KDF02308.1"/>
    <property type="molecule type" value="Genomic_DNA"/>
</dbReference>
<proteinExistence type="predicted"/>
<keyword evidence="2" id="KW-1133">Transmembrane helix</keyword>
<dbReference type="Proteomes" id="UP000022835">
    <property type="component" value="Unassembled WGS sequence"/>
</dbReference>
<keyword evidence="4" id="KW-1185">Reference proteome</keyword>
<dbReference type="AlphaFoldDB" id="A0A064CU50"/>
<evidence type="ECO:0000256" key="2">
    <source>
        <dbReference type="SAM" id="Phobius"/>
    </source>
</evidence>
<name>A0A064CU50_9MYCO</name>
<feature type="transmembrane region" description="Helical" evidence="2">
    <location>
        <begin position="81"/>
        <end position="108"/>
    </location>
</feature>
<reference evidence="3" key="1">
    <citation type="submission" date="2014-05" db="EMBL/GenBank/DDBJ databases">
        <title>Genome sequence of Mycobacterium aromaticivorans strain JS19b1T (= DSM 45407T).</title>
        <authorList>
            <person name="Kwak Y."/>
            <person name="Park G.-S."/>
            <person name="Li Q.X."/>
            <person name="Lee S.-E."/>
            <person name="Shin J.-H."/>
        </authorList>
    </citation>
    <scope>NUCLEOTIDE SEQUENCE [LARGE SCALE GENOMIC DNA]</scope>
    <source>
        <strain evidence="3">JS19b1</strain>
    </source>
</reference>
<dbReference type="OrthoDB" id="4727831at2"/>
<keyword evidence="2" id="KW-0472">Membrane</keyword>
<evidence type="ECO:0000313" key="3">
    <source>
        <dbReference type="EMBL" id="KDF02308.1"/>
    </source>
</evidence>
<protein>
    <submittedName>
        <fullName evidence="3">Uncharacterized protein</fullName>
    </submittedName>
</protein>
<evidence type="ECO:0000256" key="1">
    <source>
        <dbReference type="SAM" id="MobiDB-lite"/>
    </source>
</evidence>
<sequence>MTDWSDPRLPTNQTSSPRQLKRLSRNFAGVGVGIPPERLQQIAMGHAATEDELVDVSFALTATALRSEQRRSKVGRAQRRCVRGAIVFVAILIAINVLMCLGLFLFVLTQHTSPY</sequence>
<accession>A0A064CU50</accession>
<comment type="caution">
    <text evidence="3">The sequence shown here is derived from an EMBL/GenBank/DDBJ whole genome shotgun (WGS) entry which is preliminary data.</text>
</comment>
<gene>
    <name evidence="3" type="ORF">Y900_026070</name>
</gene>
<organism evidence="3 4">
    <name type="scientific">Mycolicibacterium aromaticivorans JS19b1 = JCM 16368</name>
    <dbReference type="NCBI Taxonomy" id="1440774"/>
    <lineage>
        <taxon>Bacteria</taxon>
        <taxon>Bacillati</taxon>
        <taxon>Actinomycetota</taxon>
        <taxon>Actinomycetes</taxon>
        <taxon>Mycobacteriales</taxon>
        <taxon>Mycobacteriaceae</taxon>
        <taxon>Mycolicibacterium</taxon>
    </lineage>
</organism>
<evidence type="ECO:0000313" key="4">
    <source>
        <dbReference type="Proteomes" id="UP000022835"/>
    </source>
</evidence>
<feature type="region of interest" description="Disordered" evidence="1">
    <location>
        <begin position="1"/>
        <end position="20"/>
    </location>
</feature>